<keyword evidence="4" id="KW-1185">Reference proteome</keyword>
<keyword evidence="1" id="KW-0472">Membrane</keyword>
<keyword evidence="1" id="KW-1133">Transmembrane helix</keyword>
<comment type="caution">
    <text evidence="3">The sequence shown here is derived from an EMBL/GenBank/DDBJ whole genome shotgun (WGS) entry which is preliminary data.</text>
</comment>
<dbReference type="EMBL" id="BRZI01000002">
    <property type="protein sequence ID" value="GLD28729.1"/>
    <property type="molecule type" value="Genomic_DNA"/>
</dbReference>
<dbReference type="Proteomes" id="UP001064782">
    <property type="component" value="Unassembled WGS sequence"/>
</dbReference>
<feature type="transmembrane region" description="Helical" evidence="1">
    <location>
        <begin position="96"/>
        <end position="120"/>
    </location>
</feature>
<organism evidence="3 4">
    <name type="scientific">Mycobacterium kiyosense</name>
    <dbReference type="NCBI Taxonomy" id="2871094"/>
    <lineage>
        <taxon>Bacteria</taxon>
        <taxon>Bacillati</taxon>
        <taxon>Actinomycetota</taxon>
        <taxon>Actinomycetes</taxon>
        <taxon>Mycobacteriales</taxon>
        <taxon>Mycobacteriaceae</taxon>
        <taxon>Mycobacterium</taxon>
    </lineage>
</organism>
<evidence type="ECO:0000256" key="1">
    <source>
        <dbReference type="SAM" id="Phobius"/>
    </source>
</evidence>
<dbReference type="Proteomes" id="UP001165663">
    <property type="component" value="Unassembled WGS sequence"/>
</dbReference>
<accession>A0A9P3Q2X1</accession>
<evidence type="ECO:0000313" key="2">
    <source>
        <dbReference type="EMBL" id="GLB80925.1"/>
    </source>
</evidence>
<reference evidence="3" key="1">
    <citation type="submission" date="2022-08" db="EMBL/GenBank/DDBJ databases">
        <title>Mycobacterium kiyosense sp. nov., scotochromogenic slow-glowing species isolated from respiratory specimens.</title>
        <authorList>
            <person name="Fukano H."/>
            <person name="Kazumi Y."/>
            <person name="Sakagami N."/>
            <person name="Ato M."/>
            <person name="Mitarai S."/>
            <person name="Hoshino Y."/>
        </authorList>
    </citation>
    <scope>NUCLEOTIDE SEQUENCE</scope>
    <source>
        <strain evidence="3">1413</strain>
        <strain evidence="2">SRL2020-028</strain>
    </source>
</reference>
<feature type="transmembrane region" description="Helical" evidence="1">
    <location>
        <begin position="244"/>
        <end position="263"/>
    </location>
</feature>
<feature type="transmembrane region" description="Helical" evidence="1">
    <location>
        <begin position="211"/>
        <end position="232"/>
    </location>
</feature>
<sequence length="284" mass="32246">MFREVLCDRTKSGNDRLQFFDVSTQIGVRGPRAAEEEGELLSPQANLRLLKQTSWSGFVYIAFLMVGIWPLAGFFPSQPPSWDAARITRVYHDNVMGIRIGMVLVLVGSMFYVPWTAMLAKLIAAVEGKPGILTFCQIIAGCTNVLLTAYPAGWWLTASFRSERDPQIVQLLNDIAWLQFLGVIAPFYFVVISIIYASLADEDPDPIIPRWVGWFNVFFMLDLIPLSIIFFFKSGPFAWNGLFGFYLPFATFWVWFFVMYYAIRKSLHRLDGVPERPVAAVKVA</sequence>
<proteinExistence type="predicted"/>
<evidence type="ECO:0000313" key="4">
    <source>
        <dbReference type="Proteomes" id="UP001064782"/>
    </source>
</evidence>
<dbReference type="AlphaFoldDB" id="A0A9P3Q2X1"/>
<feature type="transmembrane region" description="Helical" evidence="1">
    <location>
        <begin position="132"/>
        <end position="156"/>
    </location>
</feature>
<evidence type="ECO:0008006" key="5">
    <source>
        <dbReference type="Google" id="ProtNLM"/>
    </source>
</evidence>
<keyword evidence="1" id="KW-0812">Transmembrane</keyword>
<feature type="transmembrane region" description="Helical" evidence="1">
    <location>
        <begin position="57"/>
        <end position="76"/>
    </location>
</feature>
<gene>
    <name evidence="3" type="ORF">Mkiyose1413_06120</name>
    <name evidence="2" type="ORF">SRL2020028_01810</name>
</gene>
<protein>
    <recommendedName>
        <fullName evidence="5">DUF4386 domain-containing protein</fullName>
    </recommendedName>
</protein>
<dbReference type="EMBL" id="BRXE01000001">
    <property type="protein sequence ID" value="GLB80925.1"/>
    <property type="molecule type" value="Genomic_DNA"/>
</dbReference>
<evidence type="ECO:0000313" key="3">
    <source>
        <dbReference type="EMBL" id="GLD28729.1"/>
    </source>
</evidence>
<feature type="transmembrane region" description="Helical" evidence="1">
    <location>
        <begin position="176"/>
        <end position="199"/>
    </location>
</feature>
<name>A0A9P3Q2X1_9MYCO</name>